<keyword evidence="8" id="KW-0560">Oxidoreductase</keyword>
<feature type="transmembrane region" description="Helical" evidence="12">
    <location>
        <begin position="73"/>
        <end position="95"/>
    </location>
</feature>
<dbReference type="AlphaFoldDB" id="A0A1J5TQV7"/>
<feature type="transmembrane region" description="Helical" evidence="12">
    <location>
        <begin position="314"/>
        <end position="332"/>
    </location>
</feature>
<evidence type="ECO:0000256" key="10">
    <source>
        <dbReference type="ARBA" id="ARBA00023033"/>
    </source>
</evidence>
<dbReference type="PANTHER" id="PTHR38674">
    <property type="entry name" value="ALKANE 1-MONOOXYGENASE 1"/>
    <property type="match status" value="1"/>
</dbReference>
<evidence type="ECO:0000313" key="15">
    <source>
        <dbReference type="Proteomes" id="UP000183815"/>
    </source>
</evidence>
<evidence type="ECO:0000256" key="3">
    <source>
        <dbReference type="ARBA" id="ARBA00022475"/>
    </source>
</evidence>
<comment type="subcellular location">
    <subcellularLocation>
        <location evidence="1">Cell inner membrane</location>
        <topology evidence="1">Multi-pass membrane protein</topology>
    </subcellularLocation>
</comment>
<feature type="transmembrane region" description="Helical" evidence="12">
    <location>
        <begin position="107"/>
        <end position="129"/>
    </location>
</feature>
<dbReference type="InterPro" id="IPR005804">
    <property type="entry name" value="FA_desaturase_dom"/>
</dbReference>
<protein>
    <recommendedName>
        <fullName evidence="13">Fatty acid desaturase domain-containing protein</fullName>
    </recommendedName>
</protein>
<feature type="transmembrane region" description="Helical" evidence="12">
    <location>
        <begin position="210"/>
        <end position="228"/>
    </location>
</feature>
<evidence type="ECO:0000256" key="4">
    <source>
        <dbReference type="ARBA" id="ARBA00022519"/>
    </source>
</evidence>
<evidence type="ECO:0000256" key="7">
    <source>
        <dbReference type="ARBA" id="ARBA00022989"/>
    </source>
</evidence>
<keyword evidence="6" id="KW-0479">Metal-binding</keyword>
<keyword evidence="9" id="KW-0408">Iron</keyword>
<evidence type="ECO:0000256" key="8">
    <source>
        <dbReference type="ARBA" id="ARBA00023002"/>
    </source>
</evidence>
<keyword evidence="4" id="KW-0997">Cell inner membrane</keyword>
<sequence length="342" mass="39786">MKETEPEQKTVKIFYLLTFVLPILTIFGNMYAENSWNGVNYSWIGILVAIFVYPVIETLWGEGKDFNPENAPTGFFDSILYIHVVGQFIGIMTLIDLTNRNPNDLILTGAILTTSINSGVSIVIAHELVHRPKKWERLLGRIILWTVNYMHFETEHIRGHHRTVATAEDPASAPAWMSLYTFFVTTVPRQYISAWRIETKRTKSLWKHRVFLWTGIEIATCLAVYVYLGKMVLIVFLLNSLGAVFLLEYVNYIRHWGLNREKGERIAVEHSWQSNYRLSRYILVELTRHPDHHLTASRPYQALKSYDDAPTLPSGYFVCFLIALNPFMWKWIMKRRLPKTSD</sequence>
<evidence type="ECO:0000256" key="12">
    <source>
        <dbReference type="SAM" id="Phobius"/>
    </source>
</evidence>
<feature type="transmembrane region" description="Helical" evidence="12">
    <location>
        <begin position="234"/>
        <end position="252"/>
    </location>
</feature>
<proteinExistence type="inferred from homology"/>
<dbReference type="Pfam" id="PF00487">
    <property type="entry name" value="FA_desaturase"/>
    <property type="match status" value="1"/>
</dbReference>
<dbReference type="InterPro" id="IPR033885">
    <property type="entry name" value="AlkB/XylM"/>
</dbReference>
<keyword evidence="7 12" id="KW-1133">Transmembrane helix</keyword>
<gene>
    <name evidence="14" type="ORF">BEU04_05010</name>
</gene>
<dbReference type="GO" id="GO:0004497">
    <property type="term" value="F:monooxygenase activity"/>
    <property type="evidence" value="ECO:0007669"/>
    <property type="project" value="UniProtKB-KW"/>
</dbReference>
<keyword evidence="10" id="KW-0503">Monooxygenase</keyword>
<dbReference type="GO" id="GO:0005886">
    <property type="term" value="C:plasma membrane"/>
    <property type="evidence" value="ECO:0007669"/>
    <property type="project" value="UniProtKB-SubCell"/>
</dbReference>
<name>A0A1J5TQV7_9ARCH</name>
<evidence type="ECO:0000313" key="14">
    <source>
        <dbReference type="EMBL" id="OIR16092.1"/>
    </source>
</evidence>
<comment type="caution">
    <text evidence="14">The sequence shown here is derived from an EMBL/GenBank/DDBJ whole genome shotgun (WGS) entry which is preliminary data.</text>
</comment>
<keyword evidence="3" id="KW-1003">Cell membrane</keyword>
<dbReference type="GO" id="GO:0046872">
    <property type="term" value="F:metal ion binding"/>
    <property type="evidence" value="ECO:0007669"/>
    <property type="project" value="UniProtKB-KW"/>
</dbReference>
<reference evidence="14 15" key="1">
    <citation type="submission" date="2016-08" db="EMBL/GenBank/DDBJ databases">
        <title>New Insights into Marine Group III Euryarchaeota, from dark to light.</title>
        <authorList>
            <person name="Haro-Moreno J.M."/>
            <person name="Rodriguez-Valera F."/>
            <person name="Lopez-Garcia P."/>
            <person name="Moreira D."/>
            <person name="Martin-Cuadrado A.B."/>
        </authorList>
    </citation>
    <scope>NUCLEOTIDE SEQUENCE [LARGE SCALE GENOMIC DNA]</scope>
    <source>
        <strain evidence="14">CG-Bathy1</strain>
    </source>
</reference>
<evidence type="ECO:0000256" key="6">
    <source>
        <dbReference type="ARBA" id="ARBA00022723"/>
    </source>
</evidence>
<evidence type="ECO:0000256" key="2">
    <source>
        <dbReference type="ARBA" id="ARBA00010823"/>
    </source>
</evidence>
<comment type="similarity">
    <text evidence="2">Belongs to the fatty acid desaturase type 1 family. AlkB subfamily.</text>
</comment>
<dbReference type="GO" id="GO:0006629">
    <property type="term" value="P:lipid metabolic process"/>
    <property type="evidence" value="ECO:0007669"/>
    <property type="project" value="InterPro"/>
</dbReference>
<dbReference type="Proteomes" id="UP000183815">
    <property type="component" value="Unassembled WGS sequence"/>
</dbReference>
<keyword evidence="11 12" id="KW-0472">Membrane</keyword>
<evidence type="ECO:0000256" key="11">
    <source>
        <dbReference type="ARBA" id="ARBA00023136"/>
    </source>
</evidence>
<organism evidence="14 15">
    <name type="scientific">Marine Group III euryarchaeote CG-Bathy1</name>
    <dbReference type="NCBI Taxonomy" id="1889001"/>
    <lineage>
        <taxon>Archaea</taxon>
        <taxon>Methanobacteriati</taxon>
        <taxon>Thermoplasmatota</taxon>
        <taxon>Thermoplasmata</taxon>
        <taxon>Candidatus Thermoprofundales</taxon>
    </lineage>
</organism>
<evidence type="ECO:0000256" key="1">
    <source>
        <dbReference type="ARBA" id="ARBA00004429"/>
    </source>
</evidence>
<feature type="transmembrane region" description="Helical" evidence="12">
    <location>
        <begin position="43"/>
        <end position="61"/>
    </location>
</feature>
<dbReference type="PANTHER" id="PTHR38674:SF1">
    <property type="entry name" value="ALKANE 1-MONOOXYGENASE 1"/>
    <property type="match status" value="1"/>
</dbReference>
<keyword evidence="5 12" id="KW-0812">Transmembrane</keyword>
<evidence type="ECO:0000259" key="13">
    <source>
        <dbReference type="Pfam" id="PF00487"/>
    </source>
</evidence>
<feature type="transmembrane region" description="Helical" evidence="12">
    <location>
        <begin position="12"/>
        <end position="31"/>
    </location>
</feature>
<dbReference type="EMBL" id="MIYU01000015">
    <property type="protein sequence ID" value="OIR16092.1"/>
    <property type="molecule type" value="Genomic_DNA"/>
</dbReference>
<dbReference type="CDD" id="cd03512">
    <property type="entry name" value="Alkane-hydroxylase"/>
    <property type="match status" value="1"/>
</dbReference>
<evidence type="ECO:0000256" key="9">
    <source>
        <dbReference type="ARBA" id="ARBA00023004"/>
    </source>
</evidence>
<accession>A0A1J5TQV7</accession>
<evidence type="ECO:0000256" key="5">
    <source>
        <dbReference type="ARBA" id="ARBA00022692"/>
    </source>
</evidence>
<feature type="domain" description="Fatty acid desaturase" evidence="13">
    <location>
        <begin position="109"/>
        <end position="307"/>
    </location>
</feature>